<sequence length="66" mass="7570">MSRVVNVLPVNLPAIEASELSTDNLFELEDHSVALIDYESQYTELSKVKYINHIARFLKRYGTGRN</sequence>
<gene>
    <name evidence="1" type="ORF">WMO65_16035</name>
</gene>
<keyword evidence="2" id="KW-1185">Reference proteome</keyword>
<evidence type="ECO:0000313" key="1">
    <source>
        <dbReference type="EMBL" id="MEQ2432514.1"/>
    </source>
</evidence>
<comment type="caution">
    <text evidence="1">The sequence shown here is derived from an EMBL/GenBank/DDBJ whole genome shotgun (WGS) entry which is preliminary data.</text>
</comment>
<proteinExistence type="predicted"/>
<dbReference type="Proteomes" id="UP001457898">
    <property type="component" value="Unassembled WGS sequence"/>
</dbReference>
<reference evidence="1 2" key="1">
    <citation type="submission" date="2024-03" db="EMBL/GenBank/DDBJ databases">
        <title>Human intestinal bacterial collection.</title>
        <authorList>
            <person name="Pauvert C."/>
            <person name="Hitch T.C.A."/>
            <person name="Clavel T."/>
        </authorList>
    </citation>
    <scope>NUCLEOTIDE SEQUENCE [LARGE SCALE GENOMIC DNA]</scope>
    <source>
        <strain evidence="1 2">CLA-SR-H028</strain>
    </source>
</reference>
<accession>A0ABV1DQ49</accession>
<evidence type="ECO:0000313" key="2">
    <source>
        <dbReference type="Proteomes" id="UP001457898"/>
    </source>
</evidence>
<protein>
    <submittedName>
        <fullName evidence="1">Uncharacterized protein</fullName>
    </submittedName>
</protein>
<organism evidence="1 2">
    <name type="scientific">Blautia caccae</name>
    <dbReference type="NCBI Taxonomy" id="3133175"/>
    <lineage>
        <taxon>Bacteria</taxon>
        <taxon>Bacillati</taxon>
        <taxon>Bacillota</taxon>
        <taxon>Clostridia</taxon>
        <taxon>Lachnospirales</taxon>
        <taxon>Lachnospiraceae</taxon>
        <taxon>Blautia</taxon>
    </lineage>
</organism>
<dbReference type="EMBL" id="JBBMFP010000014">
    <property type="protein sequence ID" value="MEQ2432514.1"/>
    <property type="molecule type" value="Genomic_DNA"/>
</dbReference>
<name>A0ABV1DQ49_9FIRM</name>
<dbReference type="RefSeq" id="WP_148391895.1">
    <property type="nucleotide sequence ID" value="NZ_JBBMFP010000014.1"/>
</dbReference>